<dbReference type="NCBIfam" id="TIGR01316">
    <property type="entry name" value="gltA"/>
    <property type="match status" value="1"/>
</dbReference>
<protein>
    <submittedName>
        <fullName evidence="3">Glutamate synthase (NADPH), homotetrameric</fullName>
    </submittedName>
</protein>
<gene>
    <name evidence="3" type="primary">gltA</name>
    <name evidence="3" type="ORF">COS99_05500</name>
</gene>
<evidence type="ECO:0000313" key="4">
    <source>
        <dbReference type="Proteomes" id="UP000230052"/>
    </source>
</evidence>
<accession>A0A2J0L4G9</accession>
<dbReference type="EMBL" id="PEWV01000058">
    <property type="protein sequence ID" value="PIU41427.1"/>
    <property type="molecule type" value="Genomic_DNA"/>
</dbReference>
<dbReference type="Gene3D" id="1.10.1060.10">
    <property type="entry name" value="Alpha-helical ferredoxin"/>
    <property type="match status" value="1"/>
</dbReference>
<comment type="caution">
    <text evidence="3">The sequence shown here is derived from an EMBL/GenBank/DDBJ whole genome shotgun (WGS) entry which is preliminary data.</text>
</comment>
<dbReference type="InterPro" id="IPR006004">
    <property type="entry name" value="SudA-like"/>
</dbReference>
<dbReference type="Pfam" id="PF07992">
    <property type="entry name" value="Pyr_redox_2"/>
    <property type="match status" value="1"/>
</dbReference>
<dbReference type="InterPro" id="IPR028261">
    <property type="entry name" value="DPD_II"/>
</dbReference>
<dbReference type="InterPro" id="IPR036188">
    <property type="entry name" value="FAD/NAD-bd_sf"/>
</dbReference>
<sequence length="468" mass="51267">MQVPGMKKQEPKGRIRNFDEVALGYTEEEAIKEAKRCLNCKKPLCVLGCPVEINIPGFITKIKEKDFEGSIKVLKDKNSLPAVCGRICPQEDQCEKKCVLGKKGSPINIGTLERFAADWEIKYHPPSPKASADVRRSFNESGQKREGKKVAVIGSGPAGLTCAADLAKIGYNVTIFESLHKPGGVLVYGIPNFRLPKNIIDLETDYIQSLGAKLEINFLAGKSSTIEELREDGFKAFFIATGAGLPYFLGIEGENFNGVYSANEFLTRVNLMKAYRFPEYDTPIRIGDKVGVIGAGNVAMDSARCALRLGAKEVTIIYRRSEAEMPAREDEIENAREEGVRFELLTNPIRIFGDDKGWVKRMKCMRNELGAPDESGRRSPVPIKGSEFIMDIDTIVCAIGQGPNPLLLATLPDLKLTKKGNIVADESGRSSIQDVWAGGDIVTGAATVIEAMGAGKKVARSIDEYLRK</sequence>
<dbReference type="Gene3D" id="3.40.50.720">
    <property type="entry name" value="NAD(P)-binding Rossmann-like Domain"/>
    <property type="match status" value="1"/>
</dbReference>
<dbReference type="AlphaFoldDB" id="A0A2J0L4G9"/>
<organism evidence="3 4">
    <name type="scientific">Candidatus Aquitaenariimonas noxiae</name>
    <dbReference type="NCBI Taxonomy" id="1974741"/>
    <lineage>
        <taxon>Bacteria</taxon>
        <taxon>Pseudomonadati</taxon>
        <taxon>Candidatus Omnitrophota</taxon>
        <taxon>Candidatus Aquitaenariimonas</taxon>
    </lineage>
</organism>
<dbReference type="Pfam" id="PF14691">
    <property type="entry name" value="Fer4_20"/>
    <property type="match status" value="1"/>
</dbReference>
<dbReference type="SUPFAM" id="SSF51971">
    <property type="entry name" value="Nucleotide-binding domain"/>
    <property type="match status" value="1"/>
</dbReference>
<evidence type="ECO:0000259" key="2">
    <source>
        <dbReference type="Pfam" id="PF14691"/>
    </source>
</evidence>
<dbReference type="GO" id="GO:0016491">
    <property type="term" value="F:oxidoreductase activity"/>
    <property type="evidence" value="ECO:0007669"/>
    <property type="project" value="InterPro"/>
</dbReference>
<reference evidence="3 4" key="1">
    <citation type="submission" date="2017-09" db="EMBL/GenBank/DDBJ databases">
        <title>Depth-based differentiation of microbial function through sediment-hosted aquifers and enrichment of novel symbionts in the deep terrestrial subsurface.</title>
        <authorList>
            <person name="Probst A.J."/>
            <person name="Ladd B."/>
            <person name="Jarett J.K."/>
            <person name="Geller-Mcgrath D.E."/>
            <person name="Sieber C.M."/>
            <person name="Emerson J.B."/>
            <person name="Anantharaman K."/>
            <person name="Thomas B.C."/>
            <person name="Malmstrom R."/>
            <person name="Stieglmeier M."/>
            <person name="Klingl A."/>
            <person name="Woyke T."/>
            <person name="Ryan C.M."/>
            <person name="Banfield J.F."/>
        </authorList>
    </citation>
    <scope>NUCLEOTIDE SEQUENCE [LARGE SCALE GENOMIC DNA]</scope>
    <source>
        <strain evidence="3">CG07_land_8_20_14_0_80_42_15</strain>
    </source>
</reference>
<dbReference type="Proteomes" id="UP000230052">
    <property type="component" value="Unassembled WGS sequence"/>
</dbReference>
<feature type="domain" description="FAD/NAD(P)-binding" evidence="1">
    <location>
        <begin position="148"/>
        <end position="455"/>
    </location>
</feature>
<dbReference type="PRINTS" id="PR00419">
    <property type="entry name" value="ADXRDTASE"/>
</dbReference>
<dbReference type="InterPro" id="IPR009051">
    <property type="entry name" value="Helical_ferredxn"/>
</dbReference>
<evidence type="ECO:0000313" key="3">
    <source>
        <dbReference type="EMBL" id="PIU41427.1"/>
    </source>
</evidence>
<feature type="domain" description="Dihydroprymidine dehydrogenase" evidence="2">
    <location>
        <begin position="14"/>
        <end position="122"/>
    </location>
</feature>
<name>A0A2J0L4G9_9BACT</name>
<evidence type="ECO:0000259" key="1">
    <source>
        <dbReference type="Pfam" id="PF07992"/>
    </source>
</evidence>
<dbReference type="InterPro" id="IPR023753">
    <property type="entry name" value="FAD/NAD-binding_dom"/>
</dbReference>
<dbReference type="Gene3D" id="3.50.50.60">
    <property type="entry name" value="FAD/NAD(P)-binding domain"/>
    <property type="match status" value="2"/>
</dbReference>
<dbReference type="PANTHER" id="PTHR42783">
    <property type="entry name" value="GLUTAMATE SYNTHASE [NADPH] SMALL CHAIN"/>
    <property type="match status" value="1"/>
</dbReference>
<dbReference type="GO" id="GO:0051536">
    <property type="term" value="F:iron-sulfur cluster binding"/>
    <property type="evidence" value="ECO:0007669"/>
    <property type="project" value="InterPro"/>
</dbReference>
<dbReference type="PANTHER" id="PTHR42783:SF3">
    <property type="entry name" value="GLUTAMATE SYNTHASE [NADPH] SMALL CHAIN-RELATED"/>
    <property type="match status" value="1"/>
</dbReference>
<dbReference type="SUPFAM" id="SSF46548">
    <property type="entry name" value="alpha-helical ferredoxin"/>
    <property type="match status" value="1"/>
</dbReference>
<proteinExistence type="predicted"/>